<feature type="domain" description="ABC transporter" evidence="1">
    <location>
        <begin position="8"/>
        <end position="112"/>
    </location>
</feature>
<keyword evidence="2" id="KW-0378">Hydrolase</keyword>
<dbReference type="OMA" id="TYFLEYH"/>
<evidence type="ECO:0000259" key="1">
    <source>
        <dbReference type="Pfam" id="PF00005"/>
    </source>
</evidence>
<evidence type="ECO:0000313" key="2">
    <source>
        <dbReference type="EMBL" id="ELP91494.1"/>
    </source>
</evidence>
<sequence>MYDTNFRSIEIDDRDIKTLPLHKLRKPIGMVGQKPVLFSESILDNIIRGSFDEVSMEKIIEISKMANAHDFIGALPEGDNTLVGDRGSRMSGGQKRRIAIERALIQIPKILL</sequence>
<dbReference type="InterPro" id="IPR027417">
    <property type="entry name" value="P-loop_NTPase"/>
</dbReference>
<dbReference type="SUPFAM" id="SSF52540">
    <property type="entry name" value="P-loop containing nucleoside triphosphate hydrolases"/>
    <property type="match status" value="1"/>
</dbReference>
<dbReference type="GO" id="GO:0005524">
    <property type="term" value="F:ATP binding"/>
    <property type="evidence" value="ECO:0007669"/>
    <property type="project" value="InterPro"/>
</dbReference>
<dbReference type="EC" id="3.6.3.44" evidence="2"/>
<dbReference type="VEuPathDB" id="AmoebaDB:EIN_511270"/>
<dbReference type="OrthoDB" id="6500128at2759"/>
<gene>
    <name evidence="2" type="ORF">EIN_511270</name>
</gene>
<organism evidence="2 3">
    <name type="scientific">Entamoeba invadens IP1</name>
    <dbReference type="NCBI Taxonomy" id="370355"/>
    <lineage>
        <taxon>Eukaryota</taxon>
        <taxon>Amoebozoa</taxon>
        <taxon>Evosea</taxon>
        <taxon>Archamoebae</taxon>
        <taxon>Mastigamoebida</taxon>
        <taxon>Entamoebidae</taxon>
        <taxon>Entamoeba</taxon>
    </lineage>
</organism>
<protein>
    <submittedName>
        <fullName evidence="2">Multidrug resistance protein, putative</fullName>
        <ecNumber evidence="2">3.6.3.44</ecNumber>
    </submittedName>
</protein>
<dbReference type="InterPro" id="IPR003439">
    <property type="entry name" value="ABC_transporter-like_ATP-bd"/>
</dbReference>
<dbReference type="Proteomes" id="UP000014680">
    <property type="component" value="Unassembled WGS sequence"/>
</dbReference>
<dbReference type="PANTHER" id="PTHR24221:SF503">
    <property type="entry name" value="MITOCHONDRIAL POTASSIUM CHANNEL ATP-BINDING SUBUNIT"/>
    <property type="match status" value="1"/>
</dbReference>
<dbReference type="GeneID" id="14890482"/>
<dbReference type="PANTHER" id="PTHR24221">
    <property type="entry name" value="ATP-BINDING CASSETTE SUB-FAMILY B"/>
    <property type="match status" value="1"/>
</dbReference>
<keyword evidence="3" id="KW-1185">Reference proteome</keyword>
<dbReference type="EMBL" id="KB206467">
    <property type="protein sequence ID" value="ELP91494.1"/>
    <property type="molecule type" value="Genomic_DNA"/>
</dbReference>
<dbReference type="Gene3D" id="3.40.50.300">
    <property type="entry name" value="P-loop containing nucleotide triphosphate hydrolases"/>
    <property type="match status" value="1"/>
</dbReference>
<dbReference type="InterPro" id="IPR039421">
    <property type="entry name" value="Type_1_exporter"/>
</dbReference>
<dbReference type="GO" id="GO:0042626">
    <property type="term" value="F:ATPase-coupled transmembrane transporter activity"/>
    <property type="evidence" value="ECO:0007669"/>
    <property type="project" value="TreeGrafter"/>
</dbReference>
<dbReference type="AlphaFoldDB" id="A0A0A1U998"/>
<dbReference type="GO" id="GO:0016887">
    <property type="term" value="F:ATP hydrolysis activity"/>
    <property type="evidence" value="ECO:0007669"/>
    <property type="project" value="InterPro"/>
</dbReference>
<dbReference type="Pfam" id="PF00005">
    <property type="entry name" value="ABC_tran"/>
    <property type="match status" value="1"/>
</dbReference>
<accession>A0A0A1U998</accession>
<evidence type="ECO:0000313" key="3">
    <source>
        <dbReference type="Proteomes" id="UP000014680"/>
    </source>
</evidence>
<proteinExistence type="predicted"/>
<name>A0A0A1U998_ENTIV</name>
<dbReference type="GO" id="GO:0016020">
    <property type="term" value="C:membrane"/>
    <property type="evidence" value="ECO:0007669"/>
    <property type="project" value="TreeGrafter"/>
</dbReference>
<dbReference type="RefSeq" id="XP_004258265.1">
    <property type="nucleotide sequence ID" value="XM_004258217.1"/>
</dbReference>
<reference evidence="2 3" key="1">
    <citation type="submission" date="2012-10" db="EMBL/GenBank/DDBJ databases">
        <authorList>
            <person name="Zafar N."/>
            <person name="Inman J."/>
            <person name="Hall N."/>
            <person name="Lorenzi H."/>
            <person name="Caler E."/>
        </authorList>
    </citation>
    <scope>NUCLEOTIDE SEQUENCE [LARGE SCALE GENOMIC DNA]</scope>
    <source>
        <strain evidence="2 3">IP1</strain>
    </source>
</reference>
<dbReference type="KEGG" id="eiv:EIN_511270"/>